<dbReference type="STRING" id="745820.SAMN04488053_10695"/>
<keyword evidence="3" id="KW-1185">Reference proteome</keyword>
<protein>
    <submittedName>
        <fullName evidence="2">Glycosyltransferase involved in cell wall bisynthesis</fullName>
    </submittedName>
</protein>
<dbReference type="Pfam" id="PF00534">
    <property type="entry name" value="Glycos_transf_1"/>
    <property type="match status" value="1"/>
</dbReference>
<proteinExistence type="predicted"/>
<evidence type="ECO:0000259" key="1">
    <source>
        <dbReference type="Pfam" id="PF00534"/>
    </source>
</evidence>
<dbReference type="PANTHER" id="PTHR45947">
    <property type="entry name" value="SULFOQUINOVOSYL TRANSFERASE SQD2"/>
    <property type="match status" value="1"/>
</dbReference>
<evidence type="ECO:0000313" key="2">
    <source>
        <dbReference type="EMBL" id="SDO05857.1"/>
    </source>
</evidence>
<gene>
    <name evidence="2" type="ORF">SAMN04488053_10695</name>
</gene>
<dbReference type="CDD" id="cd03801">
    <property type="entry name" value="GT4_PimA-like"/>
    <property type="match status" value="1"/>
</dbReference>
<dbReference type="PANTHER" id="PTHR45947:SF15">
    <property type="entry name" value="TEICHURONIC ACID BIOSYNTHESIS GLYCOSYLTRANSFERASE TUAC-RELATED"/>
    <property type="match status" value="1"/>
</dbReference>
<dbReference type="Proteomes" id="UP000198778">
    <property type="component" value="Unassembled WGS sequence"/>
</dbReference>
<sequence>MSLLFVHDTKIKKDEYGNYYTGGSYNEEVWERYKSVFSNITIIGRKEEYIYDSDYAEKNFNILNNPCELLPDTKNSVKSFINIKENMNKMKIIERNVIKNDYIIARLPSNAGNLAIRYAKKHQKPYLIEVVGCSLDTLWNYNYKGKMLAYFSFMKMRNKVKKATFTIYVTSNFLQKRYPTLGKSVNCSNVVLTDFKEEVLNNRLRLINNSNYKEKISLGTIGDVNVKYKGQEDVIKAIGLLNKRGYKNISYHLVGGGDQNRLIEIAEKYKVRANIKFYGTMSHHMIFEWLKKIDVYVQPSKTEGLPRALIEAMSFGLPAFGTKSGGIPELLESKFIINKNKKYIENIANMIVSFNKENMILQAKRNYLEAKMYDKALIEIRRKRFLKEFKNSLNEE</sequence>
<dbReference type="InterPro" id="IPR050194">
    <property type="entry name" value="Glycosyltransferase_grp1"/>
</dbReference>
<evidence type="ECO:0000313" key="3">
    <source>
        <dbReference type="Proteomes" id="UP000198778"/>
    </source>
</evidence>
<dbReference type="RefSeq" id="WP_090842999.1">
    <property type="nucleotide sequence ID" value="NZ_FNIL01000006.1"/>
</dbReference>
<dbReference type="SUPFAM" id="SSF53756">
    <property type="entry name" value="UDP-Glycosyltransferase/glycogen phosphorylase"/>
    <property type="match status" value="1"/>
</dbReference>
<feature type="domain" description="Glycosyl transferase family 1" evidence="1">
    <location>
        <begin position="226"/>
        <end position="353"/>
    </location>
</feature>
<dbReference type="AlphaFoldDB" id="A0A1H0GG14"/>
<dbReference type="GO" id="GO:0016757">
    <property type="term" value="F:glycosyltransferase activity"/>
    <property type="evidence" value="ECO:0007669"/>
    <property type="project" value="InterPro"/>
</dbReference>
<reference evidence="3" key="1">
    <citation type="submission" date="2016-10" db="EMBL/GenBank/DDBJ databases">
        <authorList>
            <person name="Varghese N."/>
            <person name="Submissions S."/>
        </authorList>
    </citation>
    <scope>NUCLEOTIDE SEQUENCE [LARGE SCALE GENOMIC DNA]</scope>
    <source>
        <strain evidence="3">CGMCC 1.10369</strain>
    </source>
</reference>
<dbReference type="Gene3D" id="3.40.50.2000">
    <property type="entry name" value="Glycogen Phosphorylase B"/>
    <property type="match status" value="2"/>
</dbReference>
<accession>A0A1H0GG14</accession>
<keyword evidence="2" id="KW-0808">Transferase</keyword>
<organism evidence="2 3">
    <name type="scientific">Alkalicoccus daliensis</name>
    <dbReference type="NCBI Taxonomy" id="745820"/>
    <lineage>
        <taxon>Bacteria</taxon>
        <taxon>Bacillati</taxon>
        <taxon>Bacillota</taxon>
        <taxon>Bacilli</taxon>
        <taxon>Bacillales</taxon>
        <taxon>Bacillaceae</taxon>
        <taxon>Alkalicoccus</taxon>
    </lineage>
</organism>
<dbReference type="InterPro" id="IPR001296">
    <property type="entry name" value="Glyco_trans_1"/>
</dbReference>
<dbReference type="EMBL" id="FNIL01000006">
    <property type="protein sequence ID" value="SDO05857.1"/>
    <property type="molecule type" value="Genomic_DNA"/>
</dbReference>
<dbReference type="OrthoDB" id="9813638at2"/>
<name>A0A1H0GG14_9BACI</name>